<protein>
    <recommendedName>
        <fullName evidence="4">DUF1453 domain-containing protein</fullName>
    </recommendedName>
</protein>
<feature type="transmembrane region" description="Helical" evidence="1">
    <location>
        <begin position="28"/>
        <end position="46"/>
    </location>
</feature>
<dbReference type="AlphaFoldDB" id="A0A919TST7"/>
<gene>
    <name evidence="2" type="ORF">Ate02nite_44680</name>
</gene>
<dbReference type="Proteomes" id="UP000623608">
    <property type="component" value="Unassembled WGS sequence"/>
</dbReference>
<organism evidence="2 3">
    <name type="scientific">Paractinoplanes tereljensis</name>
    <dbReference type="NCBI Taxonomy" id="571912"/>
    <lineage>
        <taxon>Bacteria</taxon>
        <taxon>Bacillati</taxon>
        <taxon>Actinomycetota</taxon>
        <taxon>Actinomycetes</taxon>
        <taxon>Micromonosporales</taxon>
        <taxon>Micromonosporaceae</taxon>
        <taxon>Paractinoplanes</taxon>
    </lineage>
</organism>
<keyword evidence="1" id="KW-0472">Membrane</keyword>
<evidence type="ECO:0000256" key="1">
    <source>
        <dbReference type="SAM" id="Phobius"/>
    </source>
</evidence>
<proteinExistence type="predicted"/>
<accession>A0A919TST7</accession>
<sequence>MTSINLLLGLALVVYICSKQLTWRPVNPAQMFKLPLILGVIGVVSLSHQATTIHPIDAVILGLSAVMAVVSGALMGRITRFRPSPADPRLVESRTGGLGVAIWIGLIAVRVVLDVAGHRMGSDLAVSTGSILLVLAINRATSALVISARQPHAALAMAGK</sequence>
<dbReference type="RefSeq" id="WP_203808575.1">
    <property type="nucleotide sequence ID" value="NZ_BOMY01000031.1"/>
</dbReference>
<dbReference type="EMBL" id="BOMY01000031">
    <property type="protein sequence ID" value="GIF21738.1"/>
    <property type="molecule type" value="Genomic_DNA"/>
</dbReference>
<keyword evidence="1" id="KW-0812">Transmembrane</keyword>
<keyword evidence="3" id="KW-1185">Reference proteome</keyword>
<reference evidence="2" key="1">
    <citation type="submission" date="2021-01" db="EMBL/GenBank/DDBJ databases">
        <title>Whole genome shotgun sequence of Actinoplanes tereljensis NBRC 105297.</title>
        <authorList>
            <person name="Komaki H."/>
            <person name="Tamura T."/>
        </authorList>
    </citation>
    <scope>NUCLEOTIDE SEQUENCE</scope>
    <source>
        <strain evidence="2">NBRC 105297</strain>
    </source>
</reference>
<comment type="caution">
    <text evidence="2">The sequence shown here is derived from an EMBL/GenBank/DDBJ whole genome shotgun (WGS) entry which is preliminary data.</text>
</comment>
<evidence type="ECO:0000313" key="3">
    <source>
        <dbReference type="Proteomes" id="UP000623608"/>
    </source>
</evidence>
<evidence type="ECO:0000313" key="2">
    <source>
        <dbReference type="EMBL" id="GIF21738.1"/>
    </source>
</evidence>
<feature type="transmembrane region" description="Helical" evidence="1">
    <location>
        <begin position="58"/>
        <end position="76"/>
    </location>
</feature>
<name>A0A919TST7_9ACTN</name>
<feature type="transmembrane region" description="Helical" evidence="1">
    <location>
        <begin position="96"/>
        <end position="113"/>
    </location>
</feature>
<evidence type="ECO:0008006" key="4">
    <source>
        <dbReference type="Google" id="ProtNLM"/>
    </source>
</evidence>
<keyword evidence="1" id="KW-1133">Transmembrane helix</keyword>